<dbReference type="AlphaFoldDB" id="A0A1N7IEB3"/>
<proteinExistence type="predicted"/>
<reference evidence="2" key="1">
    <citation type="submission" date="2017-01" db="EMBL/GenBank/DDBJ databases">
        <authorList>
            <person name="Varghese N."/>
            <person name="Submissions S."/>
        </authorList>
    </citation>
    <scope>NUCLEOTIDE SEQUENCE [LARGE SCALE GENOMIC DNA]</scope>
    <source>
        <strain evidence="2">DSM 17126</strain>
    </source>
</reference>
<name>A0A1N7IEB3_9FLAO</name>
<protein>
    <submittedName>
        <fullName evidence="1">Uncharacterized protein</fullName>
    </submittedName>
</protein>
<accession>A0A1N7IEB3</accession>
<evidence type="ECO:0000313" key="2">
    <source>
        <dbReference type="Proteomes" id="UP000186373"/>
    </source>
</evidence>
<keyword evidence="2" id="KW-1185">Reference proteome</keyword>
<gene>
    <name evidence="1" type="ORF">SAMN05421639_103277</name>
</gene>
<dbReference type="Proteomes" id="UP000186373">
    <property type="component" value="Unassembled WGS sequence"/>
</dbReference>
<sequence>MYQGYVDLIQILFTFEKKTQISSASEKSKLSIPYKIFPLNIFYKLLIY</sequence>
<evidence type="ECO:0000313" key="1">
    <source>
        <dbReference type="EMBL" id="SIS35415.1"/>
    </source>
</evidence>
<dbReference type="EMBL" id="FTNY01000003">
    <property type="protein sequence ID" value="SIS35415.1"/>
    <property type="molecule type" value="Genomic_DNA"/>
</dbReference>
<organism evidence="1 2">
    <name type="scientific">Chryseobacterium shigense</name>
    <dbReference type="NCBI Taxonomy" id="297244"/>
    <lineage>
        <taxon>Bacteria</taxon>
        <taxon>Pseudomonadati</taxon>
        <taxon>Bacteroidota</taxon>
        <taxon>Flavobacteriia</taxon>
        <taxon>Flavobacteriales</taxon>
        <taxon>Weeksellaceae</taxon>
        <taxon>Chryseobacterium group</taxon>
        <taxon>Chryseobacterium</taxon>
    </lineage>
</organism>